<dbReference type="InterPro" id="IPR016181">
    <property type="entry name" value="Acyl_CoA_acyltransferase"/>
</dbReference>
<dbReference type="AlphaFoldDB" id="A0A133PM33"/>
<accession>A0A133PM33</accession>
<reference evidence="2 3" key="1">
    <citation type="submission" date="2016-01" db="EMBL/GenBank/DDBJ databases">
        <authorList>
            <person name="Oliw E.H."/>
        </authorList>
    </citation>
    <scope>NUCLEOTIDE SEQUENCE [LARGE SCALE GENOMIC DNA]</scope>
    <source>
        <strain evidence="2 3">CMW7756A</strain>
    </source>
</reference>
<dbReference type="PATRIC" id="fig|54005.3.peg.1212"/>
<gene>
    <name evidence="2" type="ORF">HMPREF3229_01228</name>
</gene>
<evidence type="ECO:0000259" key="1">
    <source>
        <dbReference type="PROSITE" id="PS51186"/>
    </source>
</evidence>
<feature type="domain" description="N-acetyltransferase" evidence="1">
    <location>
        <begin position="4"/>
        <end position="171"/>
    </location>
</feature>
<dbReference type="EMBL" id="LRQE01000034">
    <property type="protein sequence ID" value="KXA29604.1"/>
    <property type="molecule type" value="Genomic_DNA"/>
</dbReference>
<dbReference type="Proteomes" id="UP000070174">
    <property type="component" value="Unassembled WGS sequence"/>
</dbReference>
<comment type="caution">
    <text evidence="2">The sequence shown here is derived from an EMBL/GenBank/DDBJ whole genome shotgun (WGS) entry which is preliminary data.</text>
</comment>
<protein>
    <recommendedName>
        <fullName evidence="1">N-acetyltransferase domain-containing protein</fullName>
    </recommendedName>
</protein>
<dbReference type="PROSITE" id="PS51186">
    <property type="entry name" value="GNAT"/>
    <property type="match status" value="1"/>
</dbReference>
<name>A0A133PM33_9FIRM</name>
<dbReference type="InterPro" id="IPR000182">
    <property type="entry name" value="GNAT_dom"/>
</dbReference>
<dbReference type="SUPFAM" id="SSF55729">
    <property type="entry name" value="Acyl-CoA N-acyltransferases (Nat)"/>
    <property type="match status" value="1"/>
</dbReference>
<sequence>MEELVFKFLEKKDIDDIYDLTSEVYEGIENKEIFSQDSKEELEALIDGGGSFVGVFDGRKLVAYRSIKVPSHEDNLAHDVDFFIEPESVIVNDTVVVLKEYRGRNLQNITREKLEERYKNSKFTNKMSTISPKNYRSYKNTLDSGYMLVSLKKKYPDEFSEDGYDRFILLKSDDLDIKMTGKERIIHSSETDELKKAFEDNFFGLAVDENGYILFKEVEIS</sequence>
<proteinExistence type="predicted"/>
<dbReference type="Gene3D" id="3.40.630.30">
    <property type="match status" value="1"/>
</dbReference>
<evidence type="ECO:0000313" key="2">
    <source>
        <dbReference type="EMBL" id="KXA29604.1"/>
    </source>
</evidence>
<organism evidence="2">
    <name type="scientific">Peptoniphilus harei</name>
    <dbReference type="NCBI Taxonomy" id="54005"/>
    <lineage>
        <taxon>Bacteria</taxon>
        <taxon>Bacillati</taxon>
        <taxon>Bacillota</taxon>
        <taxon>Tissierellia</taxon>
        <taxon>Tissierellales</taxon>
        <taxon>Peptoniphilaceae</taxon>
        <taxon>Peptoniphilus</taxon>
    </lineage>
</organism>
<dbReference type="GO" id="GO:0016747">
    <property type="term" value="F:acyltransferase activity, transferring groups other than amino-acyl groups"/>
    <property type="evidence" value="ECO:0007669"/>
    <property type="project" value="InterPro"/>
</dbReference>
<evidence type="ECO:0000313" key="3">
    <source>
        <dbReference type="Proteomes" id="UP000070174"/>
    </source>
</evidence>
<dbReference type="RefSeq" id="WP_060800304.1">
    <property type="nucleotide sequence ID" value="NZ_KQ957101.1"/>
</dbReference>